<proteinExistence type="predicted"/>
<accession>A0AA39J8I0</accession>
<dbReference type="AlphaFoldDB" id="A0AA39J8I0"/>
<dbReference type="Proteomes" id="UP001175226">
    <property type="component" value="Unassembled WGS sequence"/>
</dbReference>
<organism evidence="1 2">
    <name type="scientific">Armillaria borealis</name>
    <dbReference type="NCBI Taxonomy" id="47425"/>
    <lineage>
        <taxon>Eukaryota</taxon>
        <taxon>Fungi</taxon>
        <taxon>Dikarya</taxon>
        <taxon>Basidiomycota</taxon>
        <taxon>Agaricomycotina</taxon>
        <taxon>Agaricomycetes</taxon>
        <taxon>Agaricomycetidae</taxon>
        <taxon>Agaricales</taxon>
        <taxon>Marasmiineae</taxon>
        <taxon>Physalacriaceae</taxon>
        <taxon>Armillaria</taxon>
    </lineage>
</organism>
<name>A0AA39J8I0_9AGAR</name>
<evidence type="ECO:0000313" key="1">
    <source>
        <dbReference type="EMBL" id="KAK0437156.1"/>
    </source>
</evidence>
<gene>
    <name evidence="1" type="ORF">EV421DRAFT_1907450</name>
</gene>
<evidence type="ECO:0000313" key="2">
    <source>
        <dbReference type="Proteomes" id="UP001175226"/>
    </source>
</evidence>
<comment type="caution">
    <text evidence="1">The sequence shown here is derived from an EMBL/GenBank/DDBJ whole genome shotgun (WGS) entry which is preliminary data.</text>
</comment>
<keyword evidence="2" id="KW-1185">Reference proteome</keyword>
<protein>
    <submittedName>
        <fullName evidence="1">Uncharacterized protein</fullName>
    </submittedName>
</protein>
<sequence>MLIDALCDKAAGRASATDITKDTFYFLVNAVINLTHFIAVQLDEPGRMSDEQLWKLLGAMEVFPALTDVKVDDKKWYLRKVWAPTLFHYNGDSVWEMWAAREGLKVSMTKLLTMFDSPPLDTDIYHPGDPPDIRMLYMLYGNNDQRSSAYLHGAKLSGVALEEYYTPVGAHWWQQRLTPSEISSVINASIDELTPLKSTAPEGNYFAIICALLSVYTTDIEATGKIGSLFESRIDTCLSSSTFPNSTDALHTDIQSWSDILVRILSNTETEDLRDALSTSGSFWIAAD</sequence>
<reference evidence="1" key="1">
    <citation type="submission" date="2023-06" db="EMBL/GenBank/DDBJ databases">
        <authorList>
            <consortium name="Lawrence Berkeley National Laboratory"/>
            <person name="Ahrendt S."/>
            <person name="Sahu N."/>
            <person name="Indic B."/>
            <person name="Wong-Bajracharya J."/>
            <person name="Merenyi Z."/>
            <person name="Ke H.-M."/>
            <person name="Monk M."/>
            <person name="Kocsube S."/>
            <person name="Drula E."/>
            <person name="Lipzen A."/>
            <person name="Balint B."/>
            <person name="Henrissat B."/>
            <person name="Andreopoulos B."/>
            <person name="Martin F.M."/>
            <person name="Harder C.B."/>
            <person name="Rigling D."/>
            <person name="Ford K.L."/>
            <person name="Foster G.D."/>
            <person name="Pangilinan J."/>
            <person name="Papanicolaou A."/>
            <person name="Barry K."/>
            <person name="LaButti K."/>
            <person name="Viragh M."/>
            <person name="Koriabine M."/>
            <person name="Yan M."/>
            <person name="Riley R."/>
            <person name="Champramary S."/>
            <person name="Plett K.L."/>
            <person name="Tsai I.J."/>
            <person name="Slot J."/>
            <person name="Sipos G."/>
            <person name="Plett J."/>
            <person name="Nagy L.G."/>
            <person name="Grigoriev I.V."/>
        </authorList>
    </citation>
    <scope>NUCLEOTIDE SEQUENCE</scope>
    <source>
        <strain evidence="1">FPL87.14</strain>
    </source>
</reference>
<dbReference type="EMBL" id="JAUEPT010000050">
    <property type="protein sequence ID" value="KAK0437156.1"/>
    <property type="molecule type" value="Genomic_DNA"/>
</dbReference>